<gene>
    <name evidence="1" type="ORF">AAE021_14990</name>
</gene>
<evidence type="ECO:0008006" key="3">
    <source>
        <dbReference type="Google" id="ProtNLM"/>
    </source>
</evidence>
<sequence length="131" mass="13546">MSHAVLASAPAAERASGLAGHNRISTQALTSTAKAAAAEFFGVPSSSIRVAWSDDQGMLAMSLSLPVSLPALNRIAADPGVIERAGGSVWDRAHAAKPFLKDKVTALTGSLVSRVDIRVTGVQINEGSRVR</sequence>
<organism evidence="1 2">
    <name type="scientific">Arthrobacter citreus</name>
    <dbReference type="NCBI Taxonomy" id="1670"/>
    <lineage>
        <taxon>Bacteria</taxon>
        <taxon>Bacillati</taxon>
        <taxon>Actinomycetota</taxon>
        <taxon>Actinomycetes</taxon>
        <taxon>Micrococcales</taxon>
        <taxon>Micrococcaceae</taxon>
        <taxon>Arthrobacter</taxon>
    </lineage>
</organism>
<evidence type="ECO:0000313" key="1">
    <source>
        <dbReference type="EMBL" id="WZP15448.1"/>
    </source>
</evidence>
<reference evidence="1 2" key="1">
    <citation type="submission" date="2024-04" db="EMBL/GenBank/DDBJ databases">
        <title>Arthrobacter sp. from Plains bison fecal sample.</title>
        <authorList>
            <person name="Ruzzini A."/>
        </authorList>
    </citation>
    <scope>NUCLEOTIDE SEQUENCE [LARGE SCALE GENOMIC DNA]</scope>
    <source>
        <strain evidence="1 2">EINP1</strain>
    </source>
</reference>
<dbReference type="RefSeq" id="WP_342023109.1">
    <property type="nucleotide sequence ID" value="NZ_CP151657.1"/>
</dbReference>
<protein>
    <recommendedName>
        <fullName evidence="3">DUF222 domain-containing protein</fullName>
    </recommendedName>
</protein>
<dbReference type="Proteomes" id="UP001448858">
    <property type="component" value="Chromosome"/>
</dbReference>
<dbReference type="EMBL" id="CP151657">
    <property type="protein sequence ID" value="WZP15448.1"/>
    <property type="molecule type" value="Genomic_DNA"/>
</dbReference>
<proteinExistence type="predicted"/>
<evidence type="ECO:0000313" key="2">
    <source>
        <dbReference type="Proteomes" id="UP001448858"/>
    </source>
</evidence>
<keyword evidence="2" id="KW-1185">Reference proteome</keyword>
<name>A0ABZ2ZTE5_9MICC</name>
<accession>A0ABZ2ZTE5</accession>